<dbReference type="Proteomes" id="UP000297777">
    <property type="component" value="Unassembled WGS sequence"/>
</dbReference>
<feature type="transmembrane region" description="Helical" evidence="6">
    <location>
        <begin position="255"/>
        <end position="273"/>
    </location>
</feature>
<dbReference type="PANTHER" id="PTHR12911:SF8">
    <property type="entry name" value="KLAROID PROTEIN-RELATED"/>
    <property type="match status" value="1"/>
</dbReference>
<keyword evidence="3 6" id="KW-1133">Transmembrane helix</keyword>
<evidence type="ECO:0000313" key="8">
    <source>
        <dbReference type="EMBL" id="TGO15008.1"/>
    </source>
</evidence>
<feature type="compositionally biased region" description="Low complexity" evidence="5">
    <location>
        <begin position="389"/>
        <end position="411"/>
    </location>
</feature>
<dbReference type="Pfam" id="PF07738">
    <property type="entry name" value="Sad1_UNC"/>
    <property type="match status" value="1"/>
</dbReference>
<evidence type="ECO:0000313" key="9">
    <source>
        <dbReference type="Proteomes" id="UP000297777"/>
    </source>
</evidence>
<evidence type="ECO:0000256" key="6">
    <source>
        <dbReference type="SAM" id="Phobius"/>
    </source>
</evidence>
<reference evidence="8 9" key="1">
    <citation type="submission" date="2017-12" db="EMBL/GenBank/DDBJ databases">
        <title>Comparative genomics of Botrytis spp.</title>
        <authorList>
            <person name="Valero-Jimenez C.A."/>
            <person name="Tapia P."/>
            <person name="Veloso J."/>
            <person name="Silva-Moreno E."/>
            <person name="Staats M."/>
            <person name="Valdes J.H."/>
            <person name="Van Kan J.A.L."/>
        </authorList>
    </citation>
    <scope>NUCLEOTIDE SEQUENCE [LARGE SCALE GENOMIC DNA]</scope>
    <source>
        <strain evidence="8 9">Bt9001</strain>
    </source>
</reference>
<evidence type="ECO:0000256" key="4">
    <source>
        <dbReference type="ARBA" id="ARBA00023136"/>
    </source>
</evidence>
<dbReference type="PROSITE" id="PS51469">
    <property type="entry name" value="SUN"/>
    <property type="match status" value="1"/>
</dbReference>
<comment type="caution">
    <text evidence="8">The sequence shown here is derived from an EMBL/GenBank/DDBJ whole genome shotgun (WGS) entry which is preliminary data.</text>
</comment>
<accession>A0A4Z1EVK2</accession>
<dbReference type="GO" id="GO:0043495">
    <property type="term" value="F:protein-membrane adaptor activity"/>
    <property type="evidence" value="ECO:0007669"/>
    <property type="project" value="TreeGrafter"/>
</dbReference>
<organism evidence="8 9">
    <name type="scientific">Botrytis tulipae</name>
    <dbReference type="NCBI Taxonomy" id="87230"/>
    <lineage>
        <taxon>Eukaryota</taxon>
        <taxon>Fungi</taxon>
        <taxon>Dikarya</taxon>
        <taxon>Ascomycota</taxon>
        <taxon>Pezizomycotina</taxon>
        <taxon>Leotiomycetes</taxon>
        <taxon>Helotiales</taxon>
        <taxon>Sclerotiniaceae</taxon>
        <taxon>Botrytis</taxon>
    </lineage>
</organism>
<feature type="domain" description="SUN" evidence="7">
    <location>
        <begin position="544"/>
        <end position="755"/>
    </location>
</feature>
<comment type="subcellular location">
    <subcellularLocation>
        <location evidence="1">Membrane</location>
    </subcellularLocation>
</comment>
<evidence type="ECO:0000256" key="3">
    <source>
        <dbReference type="ARBA" id="ARBA00022989"/>
    </source>
</evidence>
<dbReference type="OrthoDB" id="342281at2759"/>
<sequence length="768" mass="84794">MSTRRTTRAGSRTATSVSGSNAVGPEDIPAARTPGRGRPRKSAGSVIGSERGAGPPPVAASTSTAYGTNTLALPNYGPRAAPLANDISSVIEGLLEPESSSKGTKPRANSPEEPIPDVDARPAKPVPYAPAHIPSIRSRTGPVKRRLPPSANRNFQNESQLYDNASIMSDSYQQQDYDFHISTPLDEDELNRRTALRDIMEEQQYMRGGARTGPILELRDGTVVDVGQGLRWPFRFFARLTKGLFNLFGDITKSLIPMFLLGLIAFIAWTIFLNSGEPSLRWYGTDMSSNIGQFIPSQIKHPTRIFAPGDLKEVYRRLDAAEADITFLKHRSSIDKNALEEIQKLLPDFLVLEKDYAGKPALPAKLWQAMRDKIRSDPSLIPEPVYVTSDGSSGGSPDRPSNSPSPSDIPSTGAFNSKHFDRWLESNKLKIQGWAGSEFDDLHQARIQQLIKDGKIASRDDVIELIKKEWKDKSAEVKLELQKHITDLEDKVTNLGKNALTAGQVKVIAKAISIAQIEALSNANVNQEVARPLRRMDHFAKRSHSAVIPRLTSPSYRFPHMDFGFIHRSIALIFNQPIPLPNSADTALTAWDEIGDCWCSPQQNGNGPTLGVVTANHIWPDQVVVEHFPQSGYENSGLSPLSAPSYMELLAYIPHTPTFAKVKVSSDEIFPDANYDDLESGWVKLGEWTYDAYGASTQAFTLQVDLKDFVTEPIDNIKNDTSASNKFLIRSKGNHGNGKVPYTCLYRLRLHGDVRPNENTLYTGISED</sequence>
<dbReference type="InterPro" id="IPR045119">
    <property type="entry name" value="SUN1-5"/>
</dbReference>
<dbReference type="AlphaFoldDB" id="A0A4Z1EVK2"/>
<keyword evidence="2 6" id="KW-0812">Transmembrane</keyword>
<dbReference type="InterPro" id="IPR012919">
    <property type="entry name" value="SUN_dom"/>
</dbReference>
<evidence type="ECO:0000256" key="5">
    <source>
        <dbReference type="SAM" id="MobiDB-lite"/>
    </source>
</evidence>
<dbReference type="Gene3D" id="2.60.120.260">
    <property type="entry name" value="Galactose-binding domain-like"/>
    <property type="match status" value="1"/>
</dbReference>
<feature type="compositionally biased region" description="Low complexity" evidence="5">
    <location>
        <begin position="1"/>
        <end position="18"/>
    </location>
</feature>
<feature type="region of interest" description="Disordered" evidence="5">
    <location>
        <begin position="381"/>
        <end position="412"/>
    </location>
</feature>
<dbReference type="GO" id="GO:0034993">
    <property type="term" value="C:meiotic nuclear membrane microtubule tethering complex"/>
    <property type="evidence" value="ECO:0007669"/>
    <property type="project" value="TreeGrafter"/>
</dbReference>
<evidence type="ECO:0000256" key="1">
    <source>
        <dbReference type="ARBA" id="ARBA00004370"/>
    </source>
</evidence>
<gene>
    <name evidence="8" type="ORF">BTUL_0045g00180</name>
</gene>
<feature type="region of interest" description="Disordered" evidence="5">
    <location>
        <begin position="1"/>
        <end position="63"/>
    </location>
</feature>
<protein>
    <recommendedName>
        <fullName evidence="7">SUN domain-containing protein</fullName>
    </recommendedName>
</protein>
<dbReference type="EMBL" id="PQXH01000045">
    <property type="protein sequence ID" value="TGO15008.1"/>
    <property type="molecule type" value="Genomic_DNA"/>
</dbReference>
<proteinExistence type="predicted"/>
<keyword evidence="9" id="KW-1185">Reference proteome</keyword>
<feature type="region of interest" description="Disordered" evidence="5">
    <location>
        <begin position="96"/>
        <end position="154"/>
    </location>
</feature>
<dbReference type="PANTHER" id="PTHR12911">
    <property type="entry name" value="SAD1/UNC-84-LIKE PROTEIN-RELATED"/>
    <property type="match status" value="1"/>
</dbReference>
<evidence type="ECO:0000256" key="2">
    <source>
        <dbReference type="ARBA" id="ARBA00022692"/>
    </source>
</evidence>
<name>A0A4Z1EVK2_9HELO</name>
<keyword evidence="4 6" id="KW-0472">Membrane</keyword>
<evidence type="ECO:0000259" key="7">
    <source>
        <dbReference type="PROSITE" id="PS51469"/>
    </source>
</evidence>